<dbReference type="OrthoDB" id="4823039at2"/>
<keyword evidence="1" id="KW-0805">Transcription regulation</keyword>
<dbReference type="AlphaFoldDB" id="D3Q6B7"/>
<evidence type="ECO:0000256" key="4">
    <source>
        <dbReference type="PROSITE-ProRule" id="PRU00335"/>
    </source>
</evidence>
<keyword evidence="7" id="KW-1185">Reference proteome</keyword>
<dbReference type="RefSeq" id="WP_013017863.1">
    <property type="nucleotide sequence ID" value="NC_013947.1"/>
</dbReference>
<accession>D3Q6B7</accession>
<dbReference type="PROSITE" id="PS50977">
    <property type="entry name" value="HTH_TETR_2"/>
    <property type="match status" value="1"/>
</dbReference>
<dbReference type="GO" id="GO:0003700">
    <property type="term" value="F:DNA-binding transcription factor activity"/>
    <property type="evidence" value="ECO:0007669"/>
    <property type="project" value="TreeGrafter"/>
</dbReference>
<evidence type="ECO:0000256" key="1">
    <source>
        <dbReference type="ARBA" id="ARBA00023015"/>
    </source>
</evidence>
<dbReference type="Proteomes" id="UP000000844">
    <property type="component" value="Chromosome"/>
</dbReference>
<evidence type="ECO:0000313" key="6">
    <source>
        <dbReference type="EMBL" id="ADD42292.1"/>
    </source>
</evidence>
<dbReference type="SUPFAM" id="SSF46689">
    <property type="entry name" value="Homeodomain-like"/>
    <property type="match status" value="1"/>
</dbReference>
<dbReference type="InterPro" id="IPR001647">
    <property type="entry name" value="HTH_TetR"/>
</dbReference>
<evidence type="ECO:0000313" key="7">
    <source>
        <dbReference type="Proteomes" id="UP000000844"/>
    </source>
</evidence>
<reference evidence="6 7" key="1">
    <citation type="journal article" date="2009" name="Stand. Genomic Sci.">
        <title>Complete genome sequence of Stackebrandtia nassauensis type strain (LLR-40K-21).</title>
        <authorList>
            <person name="Munk C."/>
            <person name="Lapidus A."/>
            <person name="Copeland A."/>
            <person name="Jando M."/>
            <person name="Mayilraj S."/>
            <person name="Glavina Del Rio T."/>
            <person name="Nolan M."/>
            <person name="Chen F."/>
            <person name="Lucas S."/>
            <person name="Tice H."/>
            <person name="Cheng J.F."/>
            <person name="Han C."/>
            <person name="Detter J.C."/>
            <person name="Bruce D."/>
            <person name="Goodwin L."/>
            <person name="Chain P."/>
            <person name="Pitluck S."/>
            <person name="Goker M."/>
            <person name="Ovchinikova G."/>
            <person name="Pati A."/>
            <person name="Ivanova N."/>
            <person name="Mavromatis K."/>
            <person name="Chen A."/>
            <person name="Palaniappan K."/>
            <person name="Land M."/>
            <person name="Hauser L."/>
            <person name="Chang Y.J."/>
            <person name="Jeffries C.D."/>
            <person name="Bristow J."/>
            <person name="Eisen J.A."/>
            <person name="Markowitz V."/>
            <person name="Hugenholtz P."/>
            <person name="Kyrpides N.C."/>
            <person name="Klenk H.P."/>
        </authorList>
    </citation>
    <scope>NUCLEOTIDE SEQUENCE [LARGE SCALE GENOMIC DNA]</scope>
    <source>
        <strain evidence="7">DSM 44728 / CIP 108903 / NRRL B-16338 / NBRC 102104 / LLR-40K-21</strain>
    </source>
</reference>
<dbReference type="HOGENOM" id="CLU_107911_0_0_11"/>
<dbReference type="EMBL" id="CP001778">
    <property type="protein sequence ID" value="ADD42292.1"/>
    <property type="molecule type" value="Genomic_DNA"/>
</dbReference>
<dbReference type="eggNOG" id="COG1309">
    <property type="taxonomic scope" value="Bacteria"/>
</dbReference>
<name>D3Q6B7_STANL</name>
<dbReference type="KEGG" id="sna:Snas_2613"/>
<evidence type="ECO:0000256" key="2">
    <source>
        <dbReference type="ARBA" id="ARBA00023125"/>
    </source>
</evidence>
<dbReference type="PANTHER" id="PTHR30055:SF234">
    <property type="entry name" value="HTH-TYPE TRANSCRIPTIONAL REGULATOR BETI"/>
    <property type="match status" value="1"/>
</dbReference>
<feature type="DNA-binding region" description="H-T-H motif" evidence="4">
    <location>
        <begin position="38"/>
        <end position="57"/>
    </location>
</feature>
<proteinExistence type="predicted"/>
<dbReference type="Pfam" id="PF00440">
    <property type="entry name" value="TetR_N"/>
    <property type="match status" value="1"/>
</dbReference>
<sequence>MTIGKGKGKRAEKAQRTRAKILTAARDLFVEHGYGTTALQDVADRAEVAVQTIYFTFRNKRTLLKEVVDVAIAGDAEPVATMDRDWFKESLATPTAREQLDIHVDGSRRILERVAPITKVLATAVAMDPEIATMWPQTTDPRYTVQLTAAETLITKPDAQPTLTATRAADLLYCLLSPELFLVFTADRGWPPADWAAWVTTTLRTQLCEPSG</sequence>
<dbReference type="PANTHER" id="PTHR30055">
    <property type="entry name" value="HTH-TYPE TRANSCRIPTIONAL REGULATOR RUTR"/>
    <property type="match status" value="1"/>
</dbReference>
<feature type="domain" description="HTH tetR-type" evidence="5">
    <location>
        <begin position="15"/>
        <end position="75"/>
    </location>
</feature>
<gene>
    <name evidence="6" type="ordered locus">Snas_2613</name>
</gene>
<dbReference type="STRING" id="446470.Snas_2613"/>
<organism evidence="6 7">
    <name type="scientific">Stackebrandtia nassauensis (strain DSM 44728 / CIP 108903 / NRRL B-16338 / NBRC 102104 / LLR-40K-21)</name>
    <dbReference type="NCBI Taxonomy" id="446470"/>
    <lineage>
        <taxon>Bacteria</taxon>
        <taxon>Bacillati</taxon>
        <taxon>Actinomycetota</taxon>
        <taxon>Actinomycetes</taxon>
        <taxon>Glycomycetales</taxon>
        <taxon>Glycomycetaceae</taxon>
        <taxon>Stackebrandtia</taxon>
    </lineage>
</organism>
<dbReference type="InterPro" id="IPR050109">
    <property type="entry name" value="HTH-type_TetR-like_transc_reg"/>
</dbReference>
<dbReference type="PRINTS" id="PR00455">
    <property type="entry name" value="HTHTETR"/>
</dbReference>
<evidence type="ECO:0000259" key="5">
    <source>
        <dbReference type="PROSITE" id="PS50977"/>
    </source>
</evidence>
<dbReference type="GO" id="GO:0000976">
    <property type="term" value="F:transcription cis-regulatory region binding"/>
    <property type="evidence" value="ECO:0007669"/>
    <property type="project" value="TreeGrafter"/>
</dbReference>
<dbReference type="InterPro" id="IPR009057">
    <property type="entry name" value="Homeodomain-like_sf"/>
</dbReference>
<keyword evidence="3" id="KW-0804">Transcription</keyword>
<dbReference type="Gene3D" id="1.10.357.10">
    <property type="entry name" value="Tetracycline Repressor, domain 2"/>
    <property type="match status" value="1"/>
</dbReference>
<protein>
    <submittedName>
        <fullName evidence="6">Transcriptional regulator, TetR family</fullName>
    </submittedName>
</protein>
<keyword evidence="2 4" id="KW-0238">DNA-binding</keyword>
<evidence type="ECO:0000256" key="3">
    <source>
        <dbReference type="ARBA" id="ARBA00023163"/>
    </source>
</evidence>